<evidence type="ECO:0000313" key="3">
    <source>
        <dbReference type="Proteomes" id="UP000837857"/>
    </source>
</evidence>
<feature type="region of interest" description="Disordered" evidence="1">
    <location>
        <begin position="100"/>
        <end position="121"/>
    </location>
</feature>
<sequence length="121" mass="13040">MTCDGRTAPGTHSPAKVEPRGGPSAQMRVSFAGVPHSGLRIKFAAQNRSPEATQRHPCYHIRSSVVAQIAFYARRHNRRSGGIGLGRRAVQKAAAAGRRARQLCGSHAPPKKHGRPIADIF</sequence>
<feature type="region of interest" description="Disordered" evidence="1">
    <location>
        <begin position="1"/>
        <end position="24"/>
    </location>
</feature>
<accession>A0ABN8J660</accession>
<evidence type="ECO:0000313" key="2">
    <source>
        <dbReference type="EMBL" id="CAH2074895.1"/>
    </source>
</evidence>
<gene>
    <name evidence="2" type="ORF">IPOD504_LOCUS16312</name>
</gene>
<protein>
    <submittedName>
        <fullName evidence="2">Uncharacterized protein</fullName>
    </submittedName>
</protein>
<feature type="non-terminal residue" evidence="2">
    <location>
        <position position="1"/>
    </location>
</feature>
<keyword evidence="3" id="KW-1185">Reference proteome</keyword>
<reference evidence="2" key="1">
    <citation type="submission" date="2022-03" db="EMBL/GenBank/DDBJ databases">
        <authorList>
            <person name="Martin H S."/>
        </authorList>
    </citation>
    <scope>NUCLEOTIDE SEQUENCE</scope>
</reference>
<proteinExistence type="predicted"/>
<evidence type="ECO:0000256" key="1">
    <source>
        <dbReference type="SAM" id="MobiDB-lite"/>
    </source>
</evidence>
<dbReference type="EMBL" id="OW152820">
    <property type="protein sequence ID" value="CAH2074895.1"/>
    <property type="molecule type" value="Genomic_DNA"/>
</dbReference>
<dbReference type="Proteomes" id="UP000837857">
    <property type="component" value="Chromosome 8"/>
</dbReference>
<name>A0ABN8J660_9NEOP</name>
<organism evidence="2 3">
    <name type="scientific">Iphiclides podalirius</name>
    <name type="common">scarce swallowtail</name>
    <dbReference type="NCBI Taxonomy" id="110791"/>
    <lineage>
        <taxon>Eukaryota</taxon>
        <taxon>Metazoa</taxon>
        <taxon>Ecdysozoa</taxon>
        <taxon>Arthropoda</taxon>
        <taxon>Hexapoda</taxon>
        <taxon>Insecta</taxon>
        <taxon>Pterygota</taxon>
        <taxon>Neoptera</taxon>
        <taxon>Endopterygota</taxon>
        <taxon>Lepidoptera</taxon>
        <taxon>Glossata</taxon>
        <taxon>Ditrysia</taxon>
        <taxon>Papilionoidea</taxon>
        <taxon>Papilionidae</taxon>
        <taxon>Papilioninae</taxon>
        <taxon>Iphiclides</taxon>
    </lineage>
</organism>